<feature type="transmembrane region" description="Helical" evidence="1">
    <location>
        <begin position="67"/>
        <end position="86"/>
    </location>
</feature>
<dbReference type="Proteomes" id="UP000266568">
    <property type="component" value="Unassembled WGS sequence"/>
</dbReference>
<keyword evidence="1" id="KW-1133">Transmembrane helix</keyword>
<organism evidence="2 3">
    <name type="scientific">Hephaestia caeni</name>
    <dbReference type="NCBI Taxonomy" id="645617"/>
    <lineage>
        <taxon>Bacteria</taxon>
        <taxon>Pseudomonadati</taxon>
        <taxon>Pseudomonadota</taxon>
        <taxon>Alphaproteobacteria</taxon>
        <taxon>Sphingomonadales</taxon>
        <taxon>Sphingomonadaceae</taxon>
        <taxon>Hephaestia</taxon>
    </lineage>
</organism>
<reference evidence="2 3" key="1">
    <citation type="submission" date="2018-08" db="EMBL/GenBank/DDBJ databases">
        <title>Genomic Encyclopedia of Type Strains, Phase IV (KMG-IV): sequencing the most valuable type-strain genomes for metagenomic binning, comparative biology and taxonomic classification.</title>
        <authorList>
            <person name="Goeker M."/>
        </authorList>
    </citation>
    <scope>NUCLEOTIDE SEQUENCE [LARGE SCALE GENOMIC DNA]</scope>
    <source>
        <strain evidence="2 3">DSM 25527</strain>
    </source>
</reference>
<proteinExistence type="predicted"/>
<keyword evidence="1" id="KW-0472">Membrane</keyword>
<name>A0A397NTE8_9SPHN</name>
<accession>A0A397NTE8</accession>
<keyword evidence="1" id="KW-0812">Transmembrane</keyword>
<dbReference type="EMBL" id="QXDC01000005">
    <property type="protein sequence ID" value="RIA36691.1"/>
    <property type="molecule type" value="Genomic_DNA"/>
</dbReference>
<evidence type="ECO:0000313" key="2">
    <source>
        <dbReference type="EMBL" id="RIA36691.1"/>
    </source>
</evidence>
<gene>
    <name evidence="2" type="ORF">DFR49_3975</name>
</gene>
<dbReference type="AlphaFoldDB" id="A0A397NTE8"/>
<keyword evidence="3" id="KW-1185">Reference proteome</keyword>
<protein>
    <submittedName>
        <fullName evidence="2">Uncharacterized protein DUF3618</fullName>
    </submittedName>
</protein>
<sequence>MPSLTRTKLMRAEARSDAARDRLLCTIDEIKARLHPSAIAAAAQDELRATAEALVCKGADAARRRPARVVGAVSLVLGLALAAPFTRRKRRRKPESPERV</sequence>
<evidence type="ECO:0000313" key="3">
    <source>
        <dbReference type="Proteomes" id="UP000266568"/>
    </source>
</evidence>
<evidence type="ECO:0000256" key="1">
    <source>
        <dbReference type="SAM" id="Phobius"/>
    </source>
</evidence>
<comment type="caution">
    <text evidence="2">The sequence shown here is derived from an EMBL/GenBank/DDBJ whole genome shotgun (WGS) entry which is preliminary data.</text>
</comment>
<dbReference type="RefSeq" id="WP_119037403.1">
    <property type="nucleotide sequence ID" value="NZ_QXDC01000005.1"/>
</dbReference>